<organism evidence="1 2">
    <name type="scientific">Romanomermis culicivorax</name>
    <name type="common">Nematode worm</name>
    <dbReference type="NCBI Taxonomy" id="13658"/>
    <lineage>
        <taxon>Eukaryota</taxon>
        <taxon>Metazoa</taxon>
        <taxon>Ecdysozoa</taxon>
        <taxon>Nematoda</taxon>
        <taxon>Enoplea</taxon>
        <taxon>Dorylaimia</taxon>
        <taxon>Mermithida</taxon>
        <taxon>Mermithoidea</taxon>
        <taxon>Mermithidae</taxon>
        <taxon>Romanomermis</taxon>
    </lineage>
</organism>
<dbReference type="AlphaFoldDB" id="A0A915HED8"/>
<dbReference type="Proteomes" id="UP000887565">
    <property type="component" value="Unplaced"/>
</dbReference>
<accession>A0A915HED8</accession>
<protein>
    <submittedName>
        <fullName evidence="2">Uncharacterized protein</fullName>
    </submittedName>
</protein>
<dbReference type="WBParaSite" id="nRc.2.0.1.t00053-RA">
    <property type="protein sequence ID" value="nRc.2.0.1.t00053-RA"/>
    <property type="gene ID" value="nRc.2.0.1.g00053"/>
</dbReference>
<evidence type="ECO:0000313" key="2">
    <source>
        <dbReference type="WBParaSite" id="nRc.2.0.1.t00053-RA"/>
    </source>
</evidence>
<reference evidence="2" key="1">
    <citation type="submission" date="2022-11" db="UniProtKB">
        <authorList>
            <consortium name="WormBaseParasite"/>
        </authorList>
    </citation>
    <scope>IDENTIFICATION</scope>
</reference>
<evidence type="ECO:0000313" key="1">
    <source>
        <dbReference type="Proteomes" id="UP000887565"/>
    </source>
</evidence>
<keyword evidence="1" id="KW-1185">Reference proteome</keyword>
<name>A0A915HED8_ROMCU</name>
<sequence length="170" mass="18892">MKHDLVLIVSQIQRIQEKLRLKISSDSGIPLIFPCINDRSCRSVSIFLFQILPKLCEHFSHAPNCRNDVTNSTPTVQSSSFIDTTYSRNLASPNVSVALADPKPIAVIPPTSPPDIFSEAQKKLENRPKTSIESADTVFASCDDAPLVFGYYCGDNPETQSLKEKCQSYR</sequence>
<proteinExistence type="predicted"/>